<evidence type="ECO:0000256" key="2">
    <source>
        <dbReference type="SAM" id="Phobius"/>
    </source>
</evidence>
<dbReference type="eggNOG" id="ENOG5032YS3">
    <property type="taxonomic scope" value="Bacteria"/>
</dbReference>
<keyword evidence="2" id="KW-0812">Transmembrane</keyword>
<dbReference type="AlphaFoldDB" id="U2KSI9"/>
<dbReference type="Proteomes" id="UP000016662">
    <property type="component" value="Unassembled WGS sequence"/>
</dbReference>
<feature type="transmembrane region" description="Helical" evidence="2">
    <location>
        <begin position="12"/>
        <end position="32"/>
    </location>
</feature>
<dbReference type="OrthoDB" id="1680784at2"/>
<dbReference type="PATRIC" id="fig|411473.3.peg.1420"/>
<feature type="region of interest" description="Disordered" evidence="1">
    <location>
        <begin position="59"/>
        <end position="90"/>
    </location>
</feature>
<protein>
    <recommendedName>
        <fullName evidence="5">Stage III sporulation protein AH</fullName>
    </recommendedName>
</protein>
<reference evidence="3 4" key="1">
    <citation type="submission" date="2013-07" db="EMBL/GenBank/DDBJ databases">
        <authorList>
            <person name="Weinstock G."/>
            <person name="Sodergren E."/>
            <person name="Wylie T."/>
            <person name="Fulton L."/>
            <person name="Fulton R."/>
            <person name="Fronick C."/>
            <person name="O'Laughlin M."/>
            <person name="Godfrey J."/>
            <person name="Miner T."/>
            <person name="Herter B."/>
            <person name="Appelbaum E."/>
            <person name="Cordes M."/>
            <person name="Lek S."/>
            <person name="Wollam A."/>
            <person name="Pepin K.H."/>
            <person name="Palsikar V.B."/>
            <person name="Mitreva M."/>
            <person name="Wilson R.K."/>
        </authorList>
    </citation>
    <scope>NUCLEOTIDE SEQUENCE [LARGE SCALE GENOMIC DNA]</scope>
    <source>
        <strain evidence="3 4">ATCC 27760</strain>
    </source>
</reference>
<sequence>MKKPSLIIGKKQIILSCLTLMLAIAVYVNYAMSDGKLETAQVQSKDSVTYGDTAFVNAEAEQSEPAAEDSTPTEESAADGAYSTNGEAPAEETAAEVEADYAAAGSAENYFAQARLERTSSRDESVAALQSMLGAGDRTEDELVTDAIAAVETSKLIESESTIESLIQAQGYSNCIVYLDGDSAKVVVQTEGLDAAQAAAIKDVILGEVSVPAENIRIFEVK</sequence>
<keyword evidence="2" id="KW-1133">Transmembrane helix</keyword>
<dbReference type="InterPro" id="IPR038503">
    <property type="entry name" value="SpoIIIAH_sf"/>
</dbReference>
<dbReference type="EMBL" id="AWVF01000220">
    <property type="protein sequence ID" value="ERJ95025.1"/>
    <property type="molecule type" value="Genomic_DNA"/>
</dbReference>
<dbReference type="STRING" id="411473.RUMCAL_01737"/>
<evidence type="ECO:0008006" key="5">
    <source>
        <dbReference type="Google" id="ProtNLM"/>
    </source>
</evidence>
<accession>U2KSI9</accession>
<evidence type="ECO:0000313" key="4">
    <source>
        <dbReference type="Proteomes" id="UP000016662"/>
    </source>
</evidence>
<evidence type="ECO:0000313" key="3">
    <source>
        <dbReference type="EMBL" id="ERJ95025.1"/>
    </source>
</evidence>
<dbReference type="HOGENOM" id="CLU_105396_2_1_9"/>
<keyword evidence="4" id="KW-1185">Reference proteome</keyword>
<dbReference type="Pfam" id="PF12685">
    <property type="entry name" value="SpoIIIAH"/>
    <property type="match status" value="1"/>
</dbReference>
<comment type="caution">
    <text evidence="3">The sequence shown here is derived from an EMBL/GenBank/DDBJ whole genome shotgun (WGS) entry which is preliminary data.</text>
</comment>
<evidence type="ECO:0000256" key="1">
    <source>
        <dbReference type="SAM" id="MobiDB-lite"/>
    </source>
</evidence>
<name>U2KSI9_9FIRM</name>
<gene>
    <name evidence="3" type="ORF">RUMCAL_01737</name>
</gene>
<organism evidence="3 4">
    <name type="scientific">Ruminococcus callidus ATCC 27760</name>
    <dbReference type="NCBI Taxonomy" id="411473"/>
    <lineage>
        <taxon>Bacteria</taxon>
        <taxon>Bacillati</taxon>
        <taxon>Bacillota</taxon>
        <taxon>Clostridia</taxon>
        <taxon>Eubacteriales</taxon>
        <taxon>Oscillospiraceae</taxon>
        <taxon>Ruminococcus</taxon>
    </lineage>
</organism>
<dbReference type="RefSeq" id="WP_021683206.1">
    <property type="nucleotide sequence ID" value="NZ_KI260469.1"/>
</dbReference>
<dbReference type="InterPro" id="IPR024232">
    <property type="entry name" value="SpoIIIAH"/>
</dbReference>
<keyword evidence="2" id="KW-0472">Membrane</keyword>
<dbReference type="Gene3D" id="1.10.287.4300">
    <property type="entry name" value="Stage III sporulation protein AH-like"/>
    <property type="match status" value="1"/>
</dbReference>
<proteinExistence type="predicted"/>